<proteinExistence type="predicted"/>
<accession>A0A645HHI4</accession>
<reference evidence="1" key="1">
    <citation type="submission" date="2019-08" db="EMBL/GenBank/DDBJ databases">
        <authorList>
            <person name="Kucharzyk K."/>
            <person name="Murdoch R.W."/>
            <person name="Higgins S."/>
            <person name="Loffler F."/>
        </authorList>
    </citation>
    <scope>NUCLEOTIDE SEQUENCE</scope>
</reference>
<name>A0A645HHI4_9ZZZZ</name>
<dbReference type="AlphaFoldDB" id="A0A645HHI4"/>
<gene>
    <name evidence="1" type="ORF">SDC9_185179</name>
</gene>
<comment type="caution">
    <text evidence="1">The sequence shown here is derived from an EMBL/GenBank/DDBJ whole genome shotgun (WGS) entry which is preliminary data.</text>
</comment>
<sequence length="47" mass="5306">MIGYSDMAYLPLGLSLERGLVKPRSVPRFRAEIRVVELVYVDVVGLK</sequence>
<organism evidence="1">
    <name type="scientific">bioreactor metagenome</name>
    <dbReference type="NCBI Taxonomy" id="1076179"/>
    <lineage>
        <taxon>unclassified sequences</taxon>
        <taxon>metagenomes</taxon>
        <taxon>ecological metagenomes</taxon>
    </lineage>
</organism>
<protein>
    <submittedName>
        <fullName evidence="1">Uncharacterized protein</fullName>
    </submittedName>
</protein>
<dbReference type="EMBL" id="VSSQ01092436">
    <property type="protein sequence ID" value="MPN37659.1"/>
    <property type="molecule type" value="Genomic_DNA"/>
</dbReference>
<evidence type="ECO:0000313" key="1">
    <source>
        <dbReference type="EMBL" id="MPN37659.1"/>
    </source>
</evidence>